<evidence type="ECO:0000256" key="3">
    <source>
        <dbReference type="ARBA" id="ARBA00022801"/>
    </source>
</evidence>
<evidence type="ECO:0000256" key="2">
    <source>
        <dbReference type="ARBA" id="ARBA00022729"/>
    </source>
</evidence>
<dbReference type="InterPro" id="IPR013595">
    <property type="entry name" value="Pept_S33_TAP-like_C"/>
</dbReference>
<keyword evidence="2" id="KW-0732">Signal</keyword>
<dbReference type="Proteomes" id="UP001500363">
    <property type="component" value="Unassembled WGS sequence"/>
</dbReference>
<name>A0ABP4NA31_9ACTN</name>
<comment type="similarity">
    <text evidence="1">Belongs to the peptidase S33 family.</text>
</comment>
<comment type="caution">
    <text evidence="5">The sequence shown here is derived from an EMBL/GenBank/DDBJ whole genome shotgun (WGS) entry which is preliminary data.</text>
</comment>
<accession>A0ABP4NA31</accession>
<proteinExistence type="inferred from homology"/>
<dbReference type="InterPro" id="IPR029058">
    <property type="entry name" value="AB_hydrolase_fold"/>
</dbReference>
<keyword evidence="3 5" id="KW-0378">Hydrolase</keyword>
<evidence type="ECO:0000259" key="4">
    <source>
        <dbReference type="Pfam" id="PF08386"/>
    </source>
</evidence>
<dbReference type="InterPro" id="IPR051601">
    <property type="entry name" value="Serine_prot/Carboxylest_S33"/>
</dbReference>
<feature type="domain" description="Peptidase S33 tripeptidyl aminopeptidase-like C-terminal" evidence="4">
    <location>
        <begin position="372"/>
        <end position="463"/>
    </location>
</feature>
<evidence type="ECO:0000256" key="1">
    <source>
        <dbReference type="ARBA" id="ARBA00010088"/>
    </source>
</evidence>
<sequence>MTVPAAAAAPSVDWAACQPEPGDTPEDIALLPGSECATLTVPINWDDPAEGTFELAVARRKAQGQRQGVLVFGPGGPGDSGVERIRTGMSRFSQRLEDRFDIVSFDPRGVSRSNAVKCSAALLARQPSPILKSQQDFDATIKYNRDLAKDCRQNTGPVYDHLDTLQTVRDVDAIRAALGEQRISFHGSSYGTLLGQQYAARYPQRVRALVLESVFDHGSATTGQFLDAQAWAGQDSFDEFVKWCTTATTCALHGQDIHALWDRLLARADRGELPDPQRPSYPITPFQLSFVTFRTFYGPDWARLAGILKQLDQSAPPTQQPPVPTGLTSFSFVTFCRDFSLPVRDYREYAGHLRRLARDNEDLRYPGQLLAVSTCLGLPKATNPQRNPKPYDLRTPALLINSLHDPATGYNGATSVARQFARDGVLVTYRGWGHGSYTTSPCMEATVDDYLVALDVPRRGTSCAAVDPTS</sequence>
<evidence type="ECO:0000313" key="6">
    <source>
        <dbReference type="Proteomes" id="UP001500363"/>
    </source>
</evidence>
<dbReference type="EMBL" id="BAAANC010000004">
    <property type="protein sequence ID" value="GAA1557137.1"/>
    <property type="molecule type" value="Genomic_DNA"/>
</dbReference>
<protein>
    <submittedName>
        <fullName evidence="5">Alpha/beta hydrolase</fullName>
    </submittedName>
</protein>
<organism evidence="5 6">
    <name type="scientific">Kribbella lupini</name>
    <dbReference type="NCBI Taxonomy" id="291602"/>
    <lineage>
        <taxon>Bacteria</taxon>
        <taxon>Bacillati</taxon>
        <taxon>Actinomycetota</taxon>
        <taxon>Actinomycetes</taxon>
        <taxon>Propionibacteriales</taxon>
        <taxon>Kribbellaceae</taxon>
        <taxon>Kribbella</taxon>
    </lineage>
</organism>
<dbReference type="Gene3D" id="3.40.50.1820">
    <property type="entry name" value="alpha/beta hydrolase"/>
    <property type="match status" value="1"/>
</dbReference>
<keyword evidence="6" id="KW-1185">Reference proteome</keyword>
<dbReference type="SUPFAM" id="SSF53474">
    <property type="entry name" value="alpha/beta-Hydrolases"/>
    <property type="match status" value="1"/>
</dbReference>
<dbReference type="PANTHER" id="PTHR43248">
    <property type="entry name" value="2-SUCCINYL-6-HYDROXY-2,4-CYCLOHEXADIENE-1-CARBOXYLATE SYNTHASE"/>
    <property type="match status" value="1"/>
</dbReference>
<gene>
    <name evidence="5" type="ORF">GCM10009741_72330</name>
</gene>
<dbReference type="PANTHER" id="PTHR43248:SF29">
    <property type="entry name" value="TRIPEPTIDYL AMINOPEPTIDASE"/>
    <property type="match status" value="1"/>
</dbReference>
<dbReference type="GO" id="GO:0016787">
    <property type="term" value="F:hydrolase activity"/>
    <property type="evidence" value="ECO:0007669"/>
    <property type="project" value="UniProtKB-KW"/>
</dbReference>
<evidence type="ECO:0000313" key="5">
    <source>
        <dbReference type="EMBL" id="GAA1557137.1"/>
    </source>
</evidence>
<dbReference type="Pfam" id="PF08386">
    <property type="entry name" value="Abhydrolase_4"/>
    <property type="match status" value="1"/>
</dbReference>
<reference evidence="6" key="1">
    <citation type="journal article" date="2019" name="Int. J. Syst. Evol. Microbiol.">
        <title>The Global Catalogue of Microorganisms (GCM) 10K type strain sequencing project: providing services to taxonomists for standard genome sequencing and annotation.</title>
        <authorList>
            <consortium name="The Broad Institute Genomics Platform"/>
            <consortium name="The Broad Institute Genome Sequencing Center for Infectious Disease"/>
            <person name="Wu L."/>
            <person name="Ma J."/>
        </authorList>
    </citation>
    <scope>NUCLEOTIDE SEQUENCE [LARGE SCALE GENOMIC DNA]</scope>
    <source>
        <strain evidence="6">JCM 14303</strain>
    </source>
</reference>